<dbReference type="GO" id="GO:0097506">
    <property type="term" value="F:deaminated base DNA N-glycosylase activity"/>
    <property type="evidence" value="ECO:0007669"/>
    <property type="project" value="UniProtKB-ARBA"/>
</dbReference>
<evidence type="ECO:0000256" key="3">
    <source>
        <dbReference type="ARBA" id="ARBA00022763"/>
    </source>
</evidence>
<keyword evidence="3" id="KW-0227">DNA damage</keyword>
<dbReference type="EMBL" id="CP045121">
    <property type="protein sequence ID" value="QIN79210.1"/>
    <property type="molecule type" value="Genomic_DNA"/>
</dbReference>
<evidence type="ECO:0000256" key="2">
    <source>
        <dbReference type="ARBA" id="ARBA00022723"/>
    </source>
</evidence>
<evidence type="ECO:0000256" key="7">
    <source>
        <dbReference type="ARBA" id="ARBA00023204"/>
    </source>
</evidence>
<keyword evidence="5" id="KW-0408">Iron</keyword>
<dbReference type="GO" id="GO:0006281">
    <property type="term" value="P:DNA repair"/>
    <property type="evidence" value="ECO:0007669"/>
    <property type="project" value="UniProtKB-KW"/>
</dbReference>
<dbReference type="Pfam" id="PF03167">
    <property type="entry name" value="UDG"/>
    <property type="match status" value="1"/>
</dbReference>
<dbReference type="KEGG" id="rmar:GBA65_12540"/>
<dbReference type="GO" id="GO:0051539">
    <property type="term" value="F:4 iron, 4 sulfur cluster binding"/>
    <property type="evidence" value="ECO:0007669"/>
    <property type="project" value="UniProtKB-KW"/>
</dbReference>
<dbReference type="InterPro" id="IPR036895">
    <property type="entry name" value="Uracil-DNA_glycosylase-like_sf"/>
</dbReference>
<sequence length="172" mass="18427">MDLPKAVRAMLVAQAPGSTEVRTRLPFTGPAGRRLAGWFERAGVSREEIYLSAIARCFPGKAKGGGDLVPSRAMVRNCRPHLERELELLKPEVVVPVGGLAIKELLGIGRLSEAVGKAIVRGGVVYVPLPHPSGASTWLNRPENKERLAVALGLLGERIAALRRGERGGIDL</sequence>
<keyword evidence="10" id="KW-1185">Reference proteome</keyword>
<dbReference type="InterPro" id="IPR005122">
    <property type="entry name" value="Uracil-DNA_glycosylase-like"/>
</dbReference>
<dbReference type="RefSeq" id="WP_228281304.1">
    <property type="nucleotide sequence ID" value="NZ_CP045121.1"/>
</dbReference>
<protein>
    <submittedName>
        <fullName evidence="9">Uracil-DNA glycosylase</fullName>
    </submittedName>
</protein>
<evidence type="ECO:0000259" key="8">
    <source>
        <dbReference type="SMART" id="SM00986"/>
    </source>
</evidence>
<organism evidence="9 10">
    <name type="scientific">Rubrobacter marinus</name>
    <dbReference type="NCBI Taxonomy" id="2653852"/>
    <lineage>
        <taxon>Bacteria</taxon>
        <taxon>Bacillati</taxon>
        <taxon>Actinomycetota</taxon>
        <taxon>Rubrobacteria</taxon>
        <taxon>Rubrobacterales</taxon>
        <taxon>Rubrobacteraceae</taxon>
        <taxon>Rubrobacter</taxon>
    </lineage>
</organism>
<evidence type="ECO:0000313" key="9">
    <source>
        <dbReference type="EMBL" id="QIN79210.1"/>
    </source>
</evidence>
<dbReference type="InterPro" id="IPR051536">
    <property type="entry name" value="UDG_Type-4/5"/>
</dbReference>
<keyword evidence="4" id="KW-0378">Hydrolase</keyword>
<keyword evidence="1" id="KW-0004">4Fe-4S</keyword>
<dbReference type="SMART" id="SM00986">
    <property type="entry name" value="UDG"/>
    <property type="match status" value="1"/>
</dbReference>
<dbReference type="GO" id="GO:0046872">
    <property type="term" value="F:metal ion binding"/>
    <property type="evidence" value="ECO:0007669"/>
    <property type="project" value="UniProtKB-KW"/>
</dbReference>
<gene>
    <name evidence="9" type="ORF">GBA65_12540</name>
</gene>
<evidence type="ECO:0000256" key="5">
    <source>
        <dbReference type="ARBA" id="ARBA00023004"/>
    </source>
</evidence>
<evidence type="ECO:0000313" key="10">
    <source>
        <dbReference type="Proteomes" id="UP000502706"/>
    </source>
</evidence>
<dbReference type="PANTHER" id="PTHR33693">
    <property type="entry name" value="TYPE-5 URACIL-DNA GLYCOSYLASE"/>
    <property type="match status" value="1"/>
</dbReference>
<reference evidence="9 10" key="1">
    <citation type="submission" date="2019-10" db="EMBL/GenBank/DDBJ databases">
        <title>Rubrobacter sp nov SCSIO 52915 isolated from a deep-sea sediment in the South China Sea.</title>
        <authorList>
            <person name="Chen R.W."/>
        </authorList>
    </citation>
    <scope>NUCLEOTIDE SEQUENCE [LARGE SCALE GENOMIC DNA]</scope>
    <source>
        <strain evidence="9 10">SCSIO 52915</strain>
    </source>
</reference>
<dbReference type="SUPFAM" id="SSF52141">
    <property type="entry name" value="Uracil-DNA glycosylase-like"/>
    <property type="match status" value="1"/>
</dbReference>
<dbReference type="Proteomes" id="UP000502706">
    <property type="component" value="Chromosome"/>
</dbReference>
<keyword evidence="2" id="KW-0479">Metal-binding</keyword>
<accession>A0A6G8PYD7</accession>
<evidence type="ECO:0000256" key="6">
    <source>
        <dbReference type="ARBA" id="ARBA00023014"/>
    </source>
</evidence>
<proteinExistence type="predicted"/>
<evidence type="ECO:0000256" key="4">
    <source>
        <dbReference type="ARBA" id="ARBA00022801"/>
    </source>
</evidence>
<dbReference type="Gene3D" id="3.40.470.10">
    <property type="entry name" value="Uracil-DNA glycosylase-like domain"/>
    <property type="match status" value="1"/>
</dbReference>
<feature type="domain" description="Uracil-DNA glycosylase-like" evidence="8">
    <location>
        <begin position="2"/>
        <end position="153"/>
    </location>
</feature>
<dbReference type="AlphaFoldDB" id="A0A6G8PYD7"/>
<name>A0A6G8PYD7_9ACTN</name>
<evidence type="ECO:0000256" key="1">
    <source>
        <dbReference type="ARBA" id="ARBA00022485"/>
    </source>
</evidence>
<keyword evidence="6" id="KW-0411">Iron-sulfur</keyword>
<keyword evidence="7" id="KW-0234">DNA repair</keyword>
<dbReference type="PANTHER" id="PTHR33693:SF1">
    <property type="entry name" value="TYPE-4 URACIL-DNA GLYCOSYLASE"/>
    <property type="match status" value="1"/>
</dbReference>
<dbReference type="SMART" id="SM00987">
    <property type="entry name" value="UreE_C"/>
    <property type="match status" value="1"/>
</dbReference>